<evidence type="ECO:0000313" key="6">
    <source>
        <dbReference type="Proteomes" id="UP000019483"/>
    </source>
</evidence>
<evidence type="ECO:0000256" key="1">
    <source>
        <dbReference type="ARBA" id="ARBA00010116"/>
    </source>
</evidence>
<dbReference type="PROSITE" id="PS50234">
    <property type="entry name" value="VWFA"/>
    <property type="match status" value="2"/>
</dbReference>
<feature type="region of interest" description="Disordered" evidence="2">
    <location>
        <begin position="1768"/>
        <end position="1787"/>
    </location>
</feature>
<dbReference type="PANTHER" id="PTHR24020:SF87">
    <property type="entry name" value="COLLAGEN ALPHA-1(VI) CHAIN-LIKE"/>
    <property type="match status" value="1"/>
</dbReference>
<dbReference type="InterPro" id="IPR003344">
    <property type="entry name" value="Big_1_dom"/>
</dbReference>
<feature type="domain" description="Big-1" evidence="4">
    <location>
        <begin position="23"/>
        <end position="111"/>
    </location>
</feature>
<feature type="domain" description="VWFA" evidence="3">
    <location>
        <begin position="618"/>
        <end position="790"/>
    </location>
</feature>
<comment type="similarity">
    <text evidence="1">Belongs to the intimin/invasin family.</text>
</comment>
<dbReference type="SUPFAM" id="SSF89372">
    <property type="entry name" value="Fucose-specific lectin"/>
    <property type="match status" value="1"/>
</dbReference>
<dbReference type="SUPFAM" id="SSF53300">
    <property type="entry name" value="vWA-like"/>
    <property type="match status" value="2"/>
</dbReference>
<gene>
    <name evidence="5" type="ORF">MettiDRAFT_1732</name>
</gene>
<dbReference type="STRING" id="1090322.MettiDRAFT_1732"/>
<evidence type="ECO:0000259" key="4">
    <source>
        <dbReference type="PROSITE" id="PS51127"/>
    </source>
</evidence>
<evidence type="ECO:0000313" key="5">
    <source>
        <dbReference type="EMBL" id="ETA68274.1"/>
    </source>
</evidence>
<dbReference type="OrthoDB" id="3296at2157"/>
<comment type="caution">
    <text evidence="5">The sequence shown here is derived from an EMBL/GenBank/DDBJ whole genome shotgun (WGS) entry which is preliminary data.</text>
</comment>
<protein>
    <submittedName>
        <fullName evidence="5">Mg-chelatase subunit ChlD</fullName>
    </submittedName>
</protein>
<dbReference type="SUPFAM" id="SSF49373">
    <property type="entry name" value="Invasin/intimin cell-adhesion fragments"/>
    <property type="match status" value="2"/>
</dbReference>
<name>W9DPK6_METTI</name>
<keyword evidence="6" id="KW-1185">Reference proteome</keyword>
<dbReference type="InterPro" id="IPR050525">
    <property type="entry name" value="ECM_Assembly_Org"/>
</dbReference>
<organism evidence="5 6">
    <name type="scientific">Methanolobus tindarius DSM 2278</name>
    <dbReference type="NCBI Taxonomy" id="1090322"/>
    <lineage>
        <taxon>Archaea</taxon>
        <taxon>Methanobacteriati</taxon>
        <taxon>Methanobacteriota</taxon>
        <taxon>Stenosarchaea group</taxon>
        <taxon>Methanomicrobia</taxon>
        <taxon>Methanosarcinales</taxon>
        <taxon>Methanosarcinaceae</taxon>
        <taxon>Methanolobus</taxon>
    </lineage>
</organism>
<sequence length="1965" mass="212480">MVFLKKVTYFLLIFIIFSISALALDVEFLTTDVQGNAAEAVNISVLISDNGTPVNNALVNFTTDLGVLSFPSVYSNSSGMAEVSINSTVSGTAHVNASAGNVSNQTTVTFSPLSVLSITVHADQSQNTAGNITNITFSPTDTLGNINYSTPVNLNIIVKDIFGVPLHDLEMYVDASTVSHLNASSTERNVTYVASPSDDFLLSFNCTVAGNITIYSTVGSVTNTTYLDIIPGSPGLMKVIYDKEYTVNTSSNISAIVYDSFSNPIENVNISFSVTSPEDTVYNSPNVYNSAHLSSYNGTTDSSGIVPNTFTTDKRAGGNIVTINVLNTSLEHNVTITGTADLIDYFFLSYTPEYALSNNEDRYTLSARPVDQFMNPILPLSTPIKEQVQFRTDGGSIVLVPLNSQGSANTVVGPTPYIESLSVTATYRNESGYTNFTNSTSLYFTAGALDSMDFYANPGAVLSQDLNGNHDANITLVALDEWGHTLPNIHVLFNNTNTTVGTLTINGYNDTNLINATTDSEGRISGLFSGNVSGNTSIQAISGNVTMLTNISVKAEPFLSVKLAVSPTSVNSGSIVNITTEISIEGELPIVRPAASAMLVLDRSGSMDPDYYAGSPLDVVLVIDRSGSMSGTPIQDARDAAKEFTDNLVSNSEVGIVSFASSSGVNKDMTLLNDYNNKVSVKSAIDSISDGGYTAMGEGMADANDLLINHGRLSARKVMIVLTDGETNSGTDQDGENAIAYANANGVTIHTIGLGSSLDEALLRHIASETGGTYYNAPDSSDLSEIYATISQELSDYDVSEIEYGVEGFTPYDYTFEDSLSTPSSVDNVTLKFKGYDLDYTFNAGSNYGGSNAGECLVKVNGNNLVLIPSSDTPDNNDDLSIHEYDISSYVQPGSNTVSFYDYYSVITGGSYTNAVQDFEILWNGVTVQSYSDRVYLDGSGYDCSFDLMEPYETTILINETINDLKVQLDWDNSSNDLNLKLTSPSGTIYGYDDNTTGYYPDDTSEYIWIHPLSYVYPDDDGDTVEKGDWTITVSGTSSEDFTITTYIDKKSATQLSSHAFMSSFDETRGDSAGLALYSYEDVVSSDSQTSYVLANSTWVGYFTPDTDGYYIFNVSWDDSTTVNVTLYDGIDALSSATGTSYCEVSALLSAGDTYNIDVSKGAGAQTDTKFTVNVSTTEIDTVMTAYYDSGGGGGTPKVRTWDGSDWSSETSANYVGASPVYVALESSPTESEIIMATSDDSYDVNVQIWDGSSWGAVDQFSSNLESYGQRGFDLKYEQVSGDAIITYMDMGEDDGVPLYRVWDGSSWSSESLVYSNNEGKGNVRWVRLEANPNSDEMILVTMDDKYDLCAQVWDGSSWGNQIELTDDVVIESYQCFDVMYEQNSGRAIVAWADYDGHMKYRIWSGSSWNSETTMYSYSDYVYWVKMAADPNSDRILLATEDRSYDVYVTDWDGSSWESPFRVERDVYEYSRRSVDVAFEENSGTGIIVWGEDSPVPKYRTWDGSTWSSESSTYAIGSSGYTRWVQLTPDPSSDAIFLMTSDGSNDLNIQRWDGSSWDIVTEVETSSTRYYECFDIVFSDTDQTPVATPVSWNEWTGSVTSTFENDSLSHLENAIDTITADGLTAIDEGLYLANNELSSADGNSTIVIMTDGLDNAGYHSLLEEAYRARDNNTVIYTVGFGNSESEVDPILEEIATITGGEYYFAPNSSVLKEIFQGIAMQITNFSAGGPVLDLRVPYNYVTPLAVAKATYQSGSSNSTTGNLTHFDIPTAPATGNAEPTVTTSGTTSTMEWQLPNMGPGDKWGIWYQMRVDGAGYVPIIMPTSTVTYTDLSGENITVVVGGGGAANVGGGAASVSSYSLGNLKMVSDDSIMKIDNSTTLTLTLEDTLGNSSYAFVYLYSNIGYFGSNENPINVTVVGSDTVEFSSAIAGRAYITAYAYNINNMSDVLVARDVLSIRPKGTISIS</sequence>
<feature type="domain" description="VWFA" evidence="3">
    <location>
        <begin position="1534"/>
        <end position="1718"/>
    </location>
</feature>
<dbReference type="Pfam" id="PF00092">
    <property type="entry name" value="VWA"/>
    <property type="match status" value="2"/>
</dbReference>
<evidence type="ECO:0000259" key="3">
    <source>
        <dbReference type="PROSITE" id="PS50234"/>
    </source>
</evidence>
<accession>W9DPK6</accession>
<dbReference type="Gene3D" id="3.40.50.410">
    <property type="entry name" value="von Willebrand factor, type A domain"/>
    <property type="match status" value="2"/>
</dbReference>
<proteinExistence type="inferred from homology"/>
<dbReference type="EMBL" id="AZAJ01000001">
    <property type="protein sequence ID" value="ETA68274.1"/>
    <property type="molecule type" value="Genomic_DNA"/>
</dbReference>
<dbReference type="InterPro" id="IPR008964">
    <property type="entry name" value="Invasin/intimin_cell_adhesion"/>
</dbReference>
<dbReference type="RefSeq" id="WP_023845409.1">
    <property type="nucleotide sequence ID" value="NZ_AZAJ01000001.1"/>
</dbReference>
<dbReference type="InterPro" id="IPR036465">
    <property type="entry name" value="vWFA_dom_sf"/>
</dbReference>
<dbReference type="InterPro" id="IPR013783">
    <property type="entry name" value="Ig-like_fold"/>
</dbReference>
<evidence type="ECO:0000256" key="2">
    <source>
        <dbReference type="SAM" id="MobiDB-lite"/>
    </source>
</evidence>
<dbReference type="Pfam" id="PF02369">
    <property type="entry name" value="Big_1"/>
    <property type="match status" value="1"/>
</dbReference>
<reference evidence="5 6" key="1">
    <citation type="submission" date="2013-08" db="EMBL/GenBank/DDBJ databases">
        <authorList>
            <consortium name="DOE Joint Genome Institute"/>
            <person name="Eisen J."/>
            <person name="Huntemann M."/>
            <person name="Han J."/>
            <person name="Chen A."/>
            <person name="Kyrpides N."/>
            <person name="Mavromatis K."/>
            <person name="Markowitz V."/>
            <person name="Palaniappan K."/>
            <person name="Ivanova N."/>
            <person name="Schaumberg A."/>
            <person name="Pati A."/>
            <person name="Liolios K."/>
            <person name="Nordberg H.P."/>
            <person name="Cantor M.N."/>
            <person name="Hua S.X."/>
            <person name="Woyke T."/>
        </authorList>
    </citation>
    <scope>NUCLEOTIDE SEQUENCE [LARGE SCALE GENOMIC DNA]</scope>
    <source>
        <strain evidence="5 6">DSM 2278</strain>
    </source>
</reference>
<dbReference type="Gene3D" id="2.60.40.10">
    <property type="entry name" value="Immunoglobulins"/>
    <property type="match status" value="2"/>
</dbReference>
<dbReference type="SMART" id="SM00634">
    <property type="entry name" value="BID_1"/>
    <property type="match status" value="1"/>
</dbReference>
<dbReference type="PANTHER" id="PTHR24020">
    <property type="entry name" value="COLLAGEN ALPHA"/>
    <property type="match status" value="1"/>
</dbReference>
<dbReference type="SMART" id="SM00327">
    <property type="entry name" value="VWA"/>
    <property type="match status" value="2"/>
</dbReference>
<dbReference type="Proteomes" id="UP000019483">
    <property type="component" value="Unassembled WGS sequence"/>
</dbReference>
<dbReference type="CDD" id="cd00198">
    <property type="entry name" value="vWFA"/>
    <property type="match status" value="2"/>
</dbReference>
<dbReference type="InterPro" id="IPR002035">
    <property type="entry name" value="VWF_A"/>
</dbReference>
<dbReference type="PROSITE" id="PS51127">
    <property type="entry name" value="BIG1"/>
    <property type="match status" value="1"/>
</dbReference>